<organism evidence="3 4">
    <name type="scientific">Symbiodinium natans</name>
    <dbReference type="NCBI Taxonomy" id="878477"/>
    <lineage>
        <taxon>Eukaryota</taxon>
        <taxon>Sar</taxon>
        <taxon>Alveolata</taxon>
        <taxon>Dinophyceae</taxon>
        <taxon>Suessiales</taxon>
        <taxon>Symbiodiniaceae</taxon>
        <taxon>Symbiodinium</taxon>
    </lineage>
</organism>
<accession>A0A812TPU0</accession>
<feature type="region of interest" description="Disordered" evidence="1">
    <location>
        <begin position="368"/>
        <end position="449"/>
    </location>
</feature>
<feature type="region of interest" description="Disordered" evidence="1">
    <location>
        <begin position="1"/>
        <end position="51"/>
    </location>
</feature>
<feature type="compositionally biased region" description="Basic residues" evidence="1">
    <location>
        <begin position="420"/>
        <end position="429"/>
    </location>
</feature>
<evidence type="ECO:0000256" key="2">
    <source>
        <dbReference type="SAM" id="Phobius"/>
    </source>
</evidence>
<name>A0A812TPU0_9DINO</name>
<dbReference type="OrthoDB" id="438992at2759"/>
<comment type="caution">
    <text evidence="3">The sequence shown here is derived from an EMBL/GenBank/DDBJ whole genome shotgun (WGS) entry which is preliminary data.</text>
</comment>
<keyword evidence="4" id="KW-1185">Reference proteome</keyword>
<feature type="transmembrane region" description="Helical" evidence="2">
    <location>
        <begin position="118"/>
        <end position="135"/>
    </location>
</feature>
<evidence type="ECO:0000256" key="1">
    <source>
        <dbReference type="SAM" id="MobiDB-lite"/>
    </source>
</evidence>
<feature type="compositionally biased region" description="Basic and acidic residues" evidence="1">
    <location>
        <begin position="1"/>
        <end position="12"/>
    </location>
</feature>
<reference evidence="3" key="1">
    <citation type="submission" date="2021-02" db="EMBL/GenBank/DDBJ databases">
        <authorList>
            <person name="Dougan E. K."/>
            <person name="Rhodes N."/>
            <person name="Thang M."/>
            <person name="Chan C."/>
        </authorList>
    </citation>
    <scope>NUCLEOTIDE SEQUENCE</scope>
</reference>
<feature type="compositionally biased region" description="Polar residues" evidence="1">
    <location>
        <begin position="326"/>
        <end position="339"/>
    </location>
</feature>
<evidence type="ECO:0000313" key="4">
    <source>
        <dbReference type="Proteomes" id="UP000604046"/>
    </source>
</evidence>
<keyword evidence="2" id="KW-0472">Membrane</keyword>
<sequence length="449" mass="50701">MRDHTCHGDPHGDPSGARPAGDRVPSMRSLAEGPEDDQPGSAAERQGGSGRVTPLMAEEEDLKNLYVNPEFSSQQLLVMRLQDACTSFKLRRLRALLFNTSPSIWQKHHRGSGWQKDLLAEIAVTASLAMIFGPALPLLNVLAAVSCFTRYLVDWYVFLRHSRRPPMYDETIARVCVDQLLWGLVLRSATSILVWVDPILFMSDVAGCSVSESDDNALREKYFMENFRMIEMFFNPTCNPTAWFFGFLPGLSAVGCLLVLPNLTILRSLFLVLCRRCRSKTGYLYDEVVQARMQRRLVPSYQPRVHPAYQSAFKLMDLTANFNEQGLSDSSESHASTDLASEEGEEHEDNALAATIFGKDYASMDHFKREKAERKARKKEKKEKSGEEGDKKHKKRRKSKSTDPFMDDEVNPYDAGASDKHKKKKKEKGSKKDQAQFSEAKELAGLVDF</sequence>
<dbReference type="AlphaFoldDB" id="A0A812TPU0"/>
<protein>
    <submittedName>
        <fullName evidence="3">Mug158 protein</fullName>
    </submittedName>
</protein>
<feature type="compositionally biased region" description="Basic and acidic residues" evidence="1">
    <location>
        <begin position="430"/>
        <end position="442"/>
    </location>
</feature>
<feature type="compositionally biased region" description="Basic and acidic residues" evidence="1">
    <location>
        <begin position="382"/>
        <end position="391"/>
    </location>
</feature>
<proteinExistence type="predicted"/>
<feature type="region of interest" description="Disordered" evidence="1">
    <location>
        <begin position="326"/>
        <end position="347"/>
    </location>
</feature>
<gene>
    <name evidence="3" type="primary">mug158</name>
    <name evidence="3" type="ORF">SNAT2548_LOCUS30631</name>
</gene>
<dbReference type="Proteomes" id="UP000604046">
    <property type="component" value="Unassembled WGS sequence"/>
</dbReference>
<feature type="transmembrane region" description="Helical" evidence="2">
    <location>
        <begin position="242"/>
        <end position="266"/>
    </location>
</feature>
<keyword evidence="2" id="KW-0812">Transmembrane</keyword>
<keyword evidence="2" id="KW-1133">Transmembrane helix</keyword>
<dbReference type="EMBL" id="CAJNDS010002614">
    <property type="protein sequence ID" value="CAE7545849.1"/>
    <property type="molecule type" value="Genomic_DNA"/>
</dbReference>
<evidence type="ECO:0000313" key="3">
    <source>
        <dbReference type="EMBL" id="CAE7545849.1"/>
    </source>
</evidence>